<keyword evidence="2" id="KW-1185">Reference proteome</keyword>
<reference evidence="1 2" key="1">
    <citation type="submission" date="2018-06" db="EMBL/GenBank/DDBJ databases">
        <title>Genomic Encyclopedia of Archaeal and Bacterial Type Strains, Phase II (KMG-II): from individual species to whole genera.</title>
        <authorList>
            <person name="Goeker M."/>
        </authorList>
    </citation>
    <scope>NUCLEOTIDE SEQUENCE [LARGE SCALE GENOMIC DNA]</scope>
    <source>
        <strain evidence="1 2">DSM 23857</strain>
    </source>
</reference>
<dbReference type="OrthoDB" id="668181at2"/>
<organism evidence="1 2">
    <name type="scientific">Chitinophaga skermanii</name>
    <dbReference type="NCBI Taxonomy" id="331697"/>
    <lineage>
        <taxon>Bacteria</taxon>
        <taxon>Pseudomonadati</taxon>
        <taxon>Bacteroidota</taxon>
        <taxon>Chitinophagia</taxon>
        <taxon>Chitinophagales</taxon>
        <taxon>Chitinophagaceae</taxon>
        <taxon>Chitinophaga</taxon>
    </lineage>
</organism>
<gene>
    <name evidence="1" type="ORF">LX64_02590</name>
</gene>
<dbReference type="AlphaFoldDB" id="A0A327QP56"/>
<evidence type="ECO:0000313" key="1">
    <source>
        <dbReference type="EMBL" id="RAJ05432.1"/>
    </source>
</evidence>
<dbReference type="RefSeq" id="WP_111598021.1">
    <property type="nucleotide sequence ID" value="NZ_QLLL01000004.1"/>
</dbReference>
<name>A0A327QP56_9BACT</name>
<dbReference type="Proteomes" id="UP000249547">
    <property type="component" value="Unassembled WGS sequence"/>
</dbReference>
<comment type="caution">
    <text evidence="1">The sequence shown here is derived from an EMBL/GenBank/DDBJ whole genome shotgun (WGS) entry which is preliminary data.</text>
</comment>
<proteinExistence type="predicted"/>
<protein>
    <submittedName>
        <fullName evidence="1">Uncharacterized protein</fullName>
    </submittedName>
</protein>
<evidence type="ECO:0000313" key="2">
    <source>
        <dbReference type="Proteomes" id="UP000249547"/>
    </source>
</evidence>
<accession>A0A327QP56</accession>
<dbReference type="EMBL" id="QLLL01000004">
    <property type="protein sequence ID" value="RAJ05432.1"/>
    <property type="molecule type" value="Genomic_DNA"/>
</dbReference>
<sequence>MKRISTKVLTGLLLSVIIHVIGCKDIYKAGNLVALEYPVETQLRSKIIREYLDTLILKRGYMVPPKWESFTKLVDLDSVYNKRIYFRQEPEEMYLLSFGGAFVLTDVFNPNIRKYGYVSDPKLMPAEEEQRVMERLQHEILDTIVAMAKRNNVPDSVLYKEPI</sequence>